<keyword evidence="3" id="KW-0813">Transport</keyword>
<dbReference type="Gene3D" id="3.30.1150.10">
    <property type="match status" value="1"/>
</dbReference>
<evidence type="ECO:0000313" key="13">
    <source>
        <dbReference type="Proteomes" id="UP000294535"/>
    </source>
</evidence>
<dbReference type="PANTHER" id="PTHR33446">
    <property type="entry name" value="PROTEIN TONB-RELATED"/>
    <property type="match status" value="1"/>
</dbReference>
<gene>
    <name evidence="12" type="ORF">DFQ04_1527</name>
</gene>
<comment type="caution">
    <text evidence="12">The sequence shown here is derived from an EMBL/GenBank/DDBJ whole genome shotgun (WGS) entry which is preliminary data.</text>
</comment>
<dbReference type="InterPro" id="IPR006260">
    <property type="entry name" value="TonB/TolA_C"/>
</dbReference>
<evidence type="ECO:0000256" key="5">
    <source>
        <dbReference type="ARBA" id="ARBA00022519"/>
    </source>
</evidence>
<evidence type="ECO:0000259" key="11">
    <source>
        <dbReference type="PROSITE" id="PS52015"/>
    </source>
</evidence>
<evidence type="ECO:0000313" key="12">
    <source>
        <dbReference type="EMBL" id="TDQ19702.1"/>
    </source>
</evidence>
<feature type="signal peptide" evidence="10">
    <location>
        <begin position="1"/>
        <end position="23"/>
    </location>
</feature>
<dbReference type="GO" id="GO:0098797">
    <property type="term" value="C:plasma membrane protein complex"/>
    <property type="evidence" value="ECO:0007669"/>
    <property type="project" value="TreeGrafter"/>
</dbReference>
<feature type="chain" id="PRO_5020680784" evidence="10">
    <location>
        <begin position="24"/>
        <end position="250"/>
    </location>
</feature>
<organism evidence="12 13">
    <name type="scientific">Algoriphagus boseongensis</name>
    <dbReference type="NCBI Taxonomy" id="1442587"/>
    <lineage>
        <taxon>Bacteria</taxon>
        <taxon>Pseudomonadati</taxon>
        <taxon>Bacteroidota</taxon>
        <taxon>Cytophagia</taxon>
        <taxon>Cytophagales</taxon>
        <taxon>Cyclobacteriaceae</taxon>
        <taxon>Algoriphagus</taxon>
    </lineage>
</organism>
<dbReference type="AlphaFoldDB" id="A0A4R6TCA2"/>
<name>A0A4R6TCA2_9BACT</name>
<proteinExistence type="inferred from homology"/>
<dbReference type="NCBIfam" id="TIGR01352">
    <property type="entry name" value="tonB_Cterm"/>
    <property type="match status" value="1"/>
</dbReference>
<dbReference type="OrthoDB" id="822261at2"/>
<keyword evidence="9" id="KW-0472">Membrane</keyword>
<keyword evidence="5" id="KW-0997">Cell inner membrane</keyword>
<dbReference type="Proteomes" id="UP000294535">
    <property type="component" value="Unassembled WGS sequence"/>
</dbReference>
<evidence type="ECO:0000256" key="3">
    <source>
        <dbReference type="ARBA" id="ARBA00022448"/>
    </source>
</evidence>
<dbReference type="InterPro" id="IPR051045">
    <property type="entry name" value="TonB-dependent_transducer"/>
</dbReference>
<protein>
    <submittedName>
        <fullName evidence="12">TonB family protein</fullName>
    </submittedName>
</protein>
<evidence type="ECO:0000256" key="9">
    <source>
        <dbReference type="ARBA" id="ARBA00023136"/>
    </source>
</evidence>
<keyword evidence="6" id="KW-0812">Transmembrane</keyword>
<evidence type="ECO:0000256" key="1">
    <source>
        <dbReference type="ARBA" id="ARBA00004383"/>
    </source>
</evidence>
<dbReference type="GO" id="GO:0055085">
    <property type="term" value="P:transmembrane transport"/>
    <property type="evidence" value="ECO:0007669"/>
    <property type="project" value="InterPro"/>
</dbReference>
<keyword evidence="13" id="KW-1185">Reference proteome</keyword>
<evidence type="ECO:0000256" key="8">
    <source>
        <dbReference type="ARBA" id="ARBA00022989"/>
    </source>
</evidence>
<keyword evidence="10" id="KW-0732">Signal</keyword>
<dbReference type="GO" id="GO:0031992">
    <property type="term" value="F:energy transducer activity"/>
    <property type="evidence" value="ECO:0007669"/>
    <property type="project" value="TreeGrafter"/>
</dbReference>
<comment type="similarity">
    <text evidence="2">Belongs to the TonB family.</text>
</comment>
<dbReference type="Pfam" id="PF03544">
    <property type="entry name" value="TonB_C"/>
    <property type="match status" value="1"/>
</dbReference>
<feature type="domain" description="TonB C-terminal" evidence="11">
    <location>
        <begin position="156"/>
        <end position="250"/>
    </location>
</feature>
<dbReference type="SUPFAM" id="SSF74653">
    <property type="entry name" value="TolA/TonB C-terminal domain"/>
    <property type="match status" value="1"/>
</dbReference>
<accession>A0A4R6TCA2</accession>
<dbReference type="InterPro" id="IPR037682">
    <property type="entry name" value="TonB_C"/>
</dbReference>
<keyword evidence="4" id="KW-1003">Cell membrane</keyword>
<keyword evidence="7" id="KW-0653">Protein transport</keyword>
<evidence type="ECO:0000256" key="4">
    <source>
        <dbReference type="ARBA" id="ARBA00022475"/>
    </source>
</evidence>
<dbReference type="GO" id="GO:0015031">
    <property type="term" value="P:protein transport"/>
    <property type="evidence" value="ECO:0007669"/>
    <property type="project" value="UniProtKB-KW"/>
</dbReference>
<keyword evidence="8" id="KW-1133">Transmembrane helix</keyword>
<evidence type="ECO:0000256" key="7">
    <source>
        <dbReference type="ARBA" id="ARBA00022927"/>
    </source>
</evidence>
<reference evidence="12 13" key="1">
    <citation type="submission" date="2019-03" db="EMBL/GenBank/DDBJ databases">
        <title>Genomic Encyclopedia of Type Strains, Phase III (KMG-III): the genomes of soil and plant-associated and newly described type strains.</title>
        <authorList>
            <person name="Whitman W."/>
        </authorList>
    </citation>
    <scope>NUCLEOTIDE SEQUENCE [LARGE SCALE GENOMIC DNA]</scope>
    <source>
        <strain evidence="12 13">CECT 8446</strain>
    </source>
</reference>
<evidence type="ECO:0000256" key="10">
    <source>
        <dbReference type="SAM" id="SignalP"/>
    </source>
</evidence>
<dbReference type="PROSITE" id="PS52015">
    <property type="entry name" value="TONB_CTD"/>
    <property type="match status" value="1"/>
</dbReference>
<dbReference type="EMBL" id="SNYF01000005">
    <property type="protein sequence ID" value="TDQ19702.1"/>
    <property type="molecule type" value="Genomic_DNA"/>
</dbReference>
<evidence type="ECO:0000256" key="6">
    <source>
        <dbReference type="ARBA" id="ARBA00022692"/>
    </source>
</evidence>
<comment type="subcellular location">
    <subcellularLocation>
        <location evidence="1">Cell inner membrane</location>
        <topology evidence="1">Single-pass membrane protein</topology>
        <orientation evidence="1">Periplasmic side</orientation>
    </subcellularLocation>
</comment>
<dbReference type="PANTHER" id="PTHR33446:SF2">
    <property type="entry name" value="PROTEIN TONB"/>
    <property type="match status" value="1"/>
</dbReference>
<evidence type="ECO:0000256" key="2">
    <source>
        <dbReference type="ARBA" id="ARBA00006555"/>
    </source>
</evidence>
<dbReference type="RefSeq" id="WP_133554234.1">
    <property type="nucleotide sequence ID" value="NZ_SNYF01000005.1"/>
</dbReference>
<sequence>MKRKGYFSIFLFLLIGFSFSAFAQKETISYLNQHFYQIPKGDVENLAYTQKSFRNKAKEQVFYILNSENRMVIQKKVGVNQEGGFNQEISEEFDSLNRLIKQTIKNLDNGKYISFYYEEGEKIAEVSYVGIDSFEVWRGNPESKKMSDRDDFYPGLDKTKLNEIFAKNLQYPIPARQKMEQGTVQIALLISEDGKVLKTEVANPGEVSKLLAKEALRVIELYSGPFFPALDAKGNPIQKWMYVPVRFKLG</sequence>